<reference evidence="1" key="1">
    <citation type="submission" date="2019-08" db="EMBL/GenBank/DDBJ databases">
        <authorList>
            <person name="Kucharzyk K."/>
            <person name="Murdoch R.W."/>
            <person name="Higgins S."/>
            <person name="Loffler F."/>
        </authorList>
    </citation>
    <scope>NUCLEOTIDE SEQUENCE</scope>
</reference>
<protein>
    <submittedName>
        <fullName evidence="1">Uncharacterized protein</fullName>
    </submittedName>
</protein>
<accession>A0A645DDH0</accession>
<dbReference type="EMBL" id="VSSQ01034987">
    <property type="protein sequence ID" value="MPM87088.1"/>
    <property type="molecule type" value="Genomic_DNA"/>
</dbReference>
<organism evidence="1">
    <name type="scientific">bioreactor metagenome</name>
    <dbReference type="NCBI Taxonomy" id="1076179"/>
    <lineage>
        <taxon>unclassified sequences</taxon>
        <taxon>metagenomes</taxon>
        <taxon>ecological metagenomes</taxon>
    </lineage>
</organism>
<gene>
    <name evidence="1" type="ORF">SDC9_134181</name>
</gene>
<sequence>MQIKRKNDILCVLCDLIHIYILLPPERKATCWKIIRLHPSVLRSRTTPSKRTKARRLPTLQKRGPKREYGLSQLSSCWSPHWRSSCSCLKTQGRLCQPALYPKAVWKTVLHSMAQLKVTPPPASIRLKPGWSRQSMLKSATRLSPAISSANWTPLIWKDLLKFRRQPSATPSKRLS</sequence>
<name>A0A645DDH0_9ZZZZ</name>
<dbReference type="AlphaFoldDB" id="A0A645DDH0"/>
<comment type="caution">
    <text evidence="1">The sequence shown here is derived from an EMBL/GenBank/DDBJ whole genome shotgun (WGS) entry which is preliminary data.</text>
</comment>
<evidence type="ECO:0000313" key="1">
    <source>
        <dbReference type="EMBL" id="MPM87088.1"/>
    </source>
</evidence>
<proteinExistence type="predicted"/>